<proteinExistence type="predicted"/>
<name>A0A9X8QSE8_9ACTN</name>
<gene>
    <name evidence="1" type="ORF">SAMN05216268_106111</name>
</gene>
<comment type="caution">
    <text evidence="1">The sequence shown here is derived from an EMBL/GenBank/DDBJ whole genome shotgun (WGS) entry which is preliminary data.</text>
</comment>
<dbReference type="Proteomes" id="UP000184388">
    <property type="component" value="Unassembled WGS sequence"/>
</dbReference>
<dbReference type="RefSeq" id="WP_079181914.1">
    <property type="nucleotide sequence ID" value="NZ_FRBK01000006.1"/>
</dbReference>
<organism evidence="1 2">
    <name type="scientific">Streptomyces yunnanensis</name>
    <dbReference type="NCBI Taxonomy" id="156453"/>
    <lineage>
        <taxon>Bacteria</taxon>
        <taxon>Bacillati</taxon>
        <taxon>Actinomycetota</taxon>
        <taxon>Actinomycetes</taxon>
        <taxon>Kitasatosporales</taxon>
        <taxon>Streptomycetaceae</taxon>
        <taxon>Streptomyces</taxon>
    </lineage>
</organism>
<sequence length="128" mass="13933">MRPPWLPLENVVDAVAAGRWWDAIAIDGELGRRTVVHYRAAGRAGPIICDPQGPILRVYFLVPLGTADRWAEAGSISLGQCCYVVLNGNTGADALGIHWLSPPRCQPPEPLVQPRMLRTALMKARATP</sequence>
<protein>
    <submittedName>
        <fullName evidence="1">Uncharacterized protein</fullName>
    </submittedName>
</protein>
<dbReference type="AlphaFoldDB" id="A0A9X8QSE8"/>
<evidence type="ECO:0000313" key="1">
    <source>
        <dbReference type="EMBL" id="SHL76325.1"/>
    </source>
</evidence>
<dbReference type="EMBL" id="FRBK01000006">
    <property type="protein sequence ID" value="SHL76325.1"/>
    <property type="molecule type" value="Genomic_DNA"/>
</dbReference>
<evidence type="ECO:0000313" key="2">
    <source>
        <dbReference type="Proteomes" id="UP000184388"/>
    </source>
</evidence>
<reference evidence="2" key="1">
    <citation type="submission" date="2016-11" db="EMBL/GenBank/DDBJ databases">
        <authorList>
            <person name="Jaros S."/>
            <person name="Januszkiewicz K."/>
            <person name="Wedrychowicz H."/>
        </authorList>
    </citation>
    <scope>NUCLEOTIDE SEQUENCE [LARGE SCALE GENOMIC DNA]</scope>
    <source>
        <strain evidence="2">CGMCC 4.3555</strain>
    </source>
</reference>
<accession>A0A9X8QSE8</accession>